<evidence type="ECO:0000313" key="4">
    <source>
        <dbReference type="Proteomes" id="UP000316609"/>
    </source>
</evidence>
<reference evidence="3 4" key="1">
    <citation type="journal article" date="2019" name="Nat. Microbiol.">
        <title>Mediterranean grassland soil C-N compound turnover is dependent on rainfall and depth, and is mediated by genomically divergent microorganisms.</title>
        <authorList>
            <person name="Diamond S."/>
            <person name="Andeer P.F."/>
            <person name="Li Z."/>
            <person name="Crits-Christoph A."/>
            <person name="Burstein D."/>
            <person name="Anantharaman K."/>
            <person name="Lane K.R."/>
            <person name="Thomas B.C."/>
            <person name="Pan C."/>
            <person name="Northen T.R."/>
            <person name="Banfield J.F."/>
        </authorList>
    </citation>
    <scope>NUCLEOTIDE SEQUENCE [LARGE SCALE GENOMIC DNA]</scope>
    <source>
        <strain evidence="3">WS_8</strain>
    </source>
</reference>
<dbReference type="Gene3D" id="2.60.40.1190">
    <property type="match status" value="1"/>
</dbReference>
<feature type="chain" id="PRO_5022125452" description="DUF5916 domain-containing protein" evidence="1">
    <location>
        <begin position="28"/>
        <end position="750"/>
    </location>
</feature>
<organism evidence="3 4">
    <name type="scientific">Eiseniibacteriota bacterium</name>
    <dbReference type="NCBI Taxonomy" id="2212470"/>
    <lineage>
        <taxon>Bacteria</taxon>
        <taxon>Candidatus Eiseniibacteriota</taxon>
    </lineage>
</organism>
<feature type="domain" description="DUF5916" evidence="2">
    <location>
        <begin position="259"/>
        <end position="336"/>
    </location>
</feature>
<gene>
    <name evidence="3" type="ORF">E6K78_07100</name>
</gene>
<dbReference type="SUPFAM" id="SSF49344">
    <property type="entry name" value="CBD9-like"/>
    <property type="match status" value="1"/>
</dbReference>
<dbReference type="EMBL" id="VBOY01000065">
    <property type="protein sequence ID" value="TMQ65804.1"/>
    <property type="molecule type" value="Genomic_DNA"/>
</dbReference>
<dbReference type="Pfam" id="PF19313">
    <property type="entry name" value="DUF5916"/>
    <property type="match status" value="1"/>
</dbReference>
<comment type="caution">
    <text evidence="3">The sequence shown here is derived from an EMBL/GenBank/DDBJ whole genome shotgun (WGS) entry which is preliminary data.</text>
</comment>
<name>A0A538TQA1_UNCEI</name>
<dbReference type="Proteomes" id="UP000316609">
    <property type="component" value="Unassembled WGS sequence"/>
</dbReference>
<evidence type="ECO:0000313" key="3">
    <source>
        <dbReference type="EMBL" id="TMQ65804.1"/>
    </source>
</evidence>
<accession>A0A538TQA1</accession>
<proteinExistence type="predicted"/>
<keyword evidence="1" id="KW-0732">Signal</keyword>
<dbReference type="InterPro" id="IPR045670">
    <property type="entry name" value="DUF5916"/>
</dbReference>
<dbReference type="CDD" id="cd09618">
    <property type="entry name" value="CBM9_like_2"/>
    <property type="match status" value="1"/>
</dbReference>
<sequence>MTGRICSAAARYAVLSILLCLQGQAGANTAQVRIPRVSQAPNLETVLESVAGAELSDFQQREPGDGVPSSLGTHAWISYDEDNLYVIFVCEDQPAKVRAHLTRREDITADDRVLVFLDPFKDGRRAYVFACNPLGIQMDGILTEGQEDDYAFDVLWHSEGRLTADGYRVRMTIPFRSVRFSNAPTQVWGIALGRIIPRNNNEESYWPLITKRVEGFVPQFATADGLEGISAGRNMQFIPYGISSGARFLEAESAFPGFRKEVELRGGLDSKLVFQSAYTVDVALNPDFSQVESDEPQVTLNQRYEVVYPERRPFFTENAGYFQTPVQLFFSRRIADPQYGARVTAKTAGWALGALVSDDRAPGRLVETTDPLRGERAENAVMSLRREIGKQVNLGLLGTSRDFARGWNRALGLDARVKLGSTWVVATQAVATSTRHLDGQRLDGPGLYADVLRDGRSFDYELRYMDLDPDFRSDLGYVKRVDMRQVKQQVDYRWRRKKSMLVKYGPTVVTQMTRDHLNNELQDWKVESKFKFEFTGATVLEAQRTEEYELFKAIGFRKHATQLQLDTAWLKWLALSATYSQGTEVNYHPAKKVAPFLANLGEADLTVTLKPSQRLSLDQTYIYSYLRARPGIVAPDGSTSRRIFENPILRWKLNVQVTRPLSLRTIVDYEGVFPNSSLVREEREEHLTGDVLATYLLNPGTALYVGYTDRHENLALDGASSLQPTLRRTESLDQSTSRQFFFKFSYLIQR</sequence>
<dbReference type="AlphaFoldDB" id="A0A538TQA1"/>
<feature type="signal peptide" evidence="1">
    <location>
        <begin position="1"/>
        <end position="27"/>
    </location>
</feature>
<protein>
    <recommendedName>
        <fullName evidence="2">DUF5916 domain-containing protein</fullName>
    </recommendedName>
</protein>
<evidence type="ECO:0000256" key="1">
    <source>
        <dbReference type="SAM" id="SignalP"/>
    </source>
</evidence>
<evidence type="ECO:0000259" key="2">
    <source>
        <dbReference type="Pfam" id="PF19313"/>
    </source>
</evidence>